<dbReference type="AlphaFoldDB" id="F0RLP4"/>
<dbReference type="EMBL" id="CP002536">
    <property type="protein sequence ID" value="ADY25883.1"/>
    <property type="molecule type" value="Genomic_DNA"/>
</dbReference>
<dbReference type="SUPFAM" id="SSF54001">
    <property type="entry name" value="Cysteine proteinases"/>
    <property type="match status" value="1"/>
</dbReference>
<evidence type="ECO:0000256" key="1">
    <source>
        <dbReference type="ARBA" id="ARBA00007074"/>
    </source>
</evidence>
<evidence type="ECO:0000256" key="6">
    <source>
        <dbReference type="ARBA" id="ARBA00022807"/>
    </source>
</evidence>
<keyword evidence="4" id="KW-0677">Repeat</keyword>
<feature type="domain" description="LysM" evidence="7">
    <location>
        <begin position="33"/>
        <end position="76"/>
    </location>
</feature>
<dbReference type="Pfam" id="PF01476">
    <property type="entry name" value="LysM"/>
    <property type="match status" value="2"/>
</dbReference>
<dbReference type="eggNOG" id="COG1388">
    <property type="taxonomic scope" value="Bacteria"/>
</dbReference>
<dbReference type="InterPro" id="IPR000064">
    <property type="entry name" value="NLP_P60_dom"/>
</dbReference>
<organism evidence="9 10">
    <name type="scientific">Deinococcus proteolyticus (strain ATCC 35074 / DSM 20540 / JCM 6276 / NBRC 101906 / NCIMB 13154 / VKM Ac-1939 / CCM 2703 / MRP)</name>
    <dbReference type="NCBI Taxonomy" id="693977"/>
    <lineage>
        <taxon>Bacteria</taxon>
        <taxon>Thermotogati</taxon>
        <taxon>Deinococcota</taxon>
        <taxon>Deinococci</taxon>
        <taxon>Deinococcales</taxon>
        <taxon>Deinococcaceae</taxon>
        <taxon>Deinococcus</taxon>
    </lineage>
</organism>
<evidence type="ECO:0000256" key="5">
    <source>
        <dbReference type="ARBA" id="ARBA00022801"/>
    </source>
</evidence>
<reference evidence="10" key="1">
    <citation type="submission" date="2011-02" db="EMBL/GenBank/DDBJ databases">
        <title>The complete sequence of chromosome of Deinococcus proteolyticus DSM 20540.</title>
        <authorList>
            <consortium name="US DOE Joint Genome Institute (JGI-PGF)"/>
            <person name="Lucas S."/>
            <person name="Copeland A."/>
            <person name="Lapidus A."/>
            <person name="Bruce D."/>
            <person name="Goodwin L."/>
            <person name="Pitluck S."/>
            <person name="Kyrpides N."/>
            <person name="Mavromatis K."/>
            <person name="Pagani I."/>
            <person name="Ivanova N."/>
            <person name="Ovchinnikova G."/>
            <person name="Zeytun A."/>
            <person name="Detter J.C."/>
            <person name="Han C."/>
            <person name="Land M."/>
            <person name="Hauser L."/>
            <person name="Markowitz V."/>
            <person name="Cheng J.-F."/>
            <person name="Hugenholtz P."/>
            <person name="Woyke T."/>
            <person name="Wu D."/>
            <person name="Pukall R."/>
            <person name="Steenblock K."/>
            <person name="Brambilla E."/>
            <person name="Klenk H.-P."/>
            <person name="Eisen J.A."/>
        </authorList>
    </citation>
    <scope>NUCLEOTIDE SEQUENCE [LARGE SCALE GENOMIC DNA]</scope>
    <source>
        <strain evidence="10">ATCC 35074 / DSM 20540 / JCM 6276 / NBRC 101906 / NCIMB 13154 / VKM Ac-1939 / CCM 2703 / MRP</strain>
    </source>
</reference>
<evidence type="ECO:0000259" key="7">
    <source>
        <dbReference type="PROSITE" id="PS51782"/>
    </source>
</evidence>
<dbReference type="InterPro" id="IPR052062">
    <property type="entry name" value="Murein_DD/LD_carboxypeptidase"/>
</dbReference>
<protein>
    <submittedName>
        <fullName evidence="9">NLP/P60 protein</fullName>
    </submittedName>
</protein>
<evidence type="ECO:0000313" key="10">
    <source>
        <dbReference type="Proteomes" id="UP000007718"/>
    </source>
</evidence>
<dbReference type="GO" id="GO:0006508">
    <property type="term" value="P:proteolysis"/>
    <property type="evidence" value="ECO:0007669"/>
    <property type="project" value="UniProtKB-KW"/>
</dbReference>
<dbReference type="Proteomes" id="UP000007718">
    <property type="component" value="Chromosome"/>
</dbReference>
<dbReference type="PROSITE" id="PS51782">
    <property type="entry name" value="LYSM"/>
    <property type="match status" value="2"/>
</dbReference>
<feature type="domain" description="NlpC/P60" evidence="8">
    <location>
        <begin position="159"/>
        <end position="283"/>
    </location>
</feature>
<evidence type="ECO:0000313" key="9">
    <source>
        <dbReference type="EMBL" id="ADY25883.1"/>
    </source>
</evidence>
<dbReference type="PANTHER" id="PTHR47360:SF1">
    <property type="entry name" value="ENDOPEPTIDASE NLPC-RELATED"/>
    <property type="match status" value="1"/>
</dbReference>
<evidence type="ECO:0000256" key="4">
    <source>
        <dbReference type="ARBA" id="ARBA00022737"/>
    </source>
</evidence>
<accession>F0RLP4</accession>
<dbReference type="MEROPS" id="C40.004"/>
<dbReference type="HOGENOM" id="CLU_016043_1_1_0"/>
<dbReference type="PROSITE" id="PS51935">
    <property type="entry name" value="NLPC_P60"/>
    <property type="match status" value="1"/>
</dbReference>
<dbReference type="Gene3D" id="3.10.350.10">
    <property type="entry name" value="LysM domain"/>
    <property type="match status" value="2"/>
</dbReference>
<evidence type="ECO:0000256" key="2">
    <source>
        <dbReference type="ARBA" id="ARBA00022670"/>
    </source>
</evidence>
<dbReference type="SUPFAM" id="SSF54106">
    <property type="entry name" value="LysM domain"/>
    <property type="match status" value="2"/>
</dbReference>
<dbReference type="InterPro" id="IPR038765">
    <property type="entry name" value="Papain-like_cys_pep_sf"/>
</dbReference>
<sequence>MCCLPVAGSAAAQGAFEQVQPAAEAPRHLFSYNEITVQRGDTAYSLAREYGLSVPQLLELNGLSTHDLEVGQVLKVAAIAPHQVVKGDTLYSLARTNGVTVEALQSANSLSGDTIEIGQWLAVPAAPQARPMPAEVLAAAPAFSVTHSSSAPSAAEPEAADLTGWRRNALAMLNTPYVYGGNSPSGVDCSSFVVRVFQPLGLSLPRTSAQQAQVGQPVARASLRGGDLVFFDTVGRGSVTHVGIYLGDDQFVNANSYYGRVVIDKLEGDRYWSPRYLSARRILDSGTVARLNSGVQVALRPGHAD</sequence>
<gene>
    <name evidence="9" type="ordered locus">Deipr_0723</name>
</gene>
<keyword evidence="5" id="KW-0378">Hydrolase</keyword>
<dbReference type="Pfam" id="PF00877">
    <property type="entry name" value="NLPC_P60"/>
    <property type="match status" value="1"/>
</dbReference>
<keyword evidence="10" id="KW-1185">Reference proteome</keyword>
<dbReference type="STRING" id="693977.Deipr_0723"/>
<dbReference type="Gene3D" id="3.90.1720.10">
    <property type="entry name" value="endopeptidase domain like (from Nostoc punctiforme)"/>
    <property type="match status" value="1"/>
</dbReference>
<dbReference type="OrthoDB" id="9808890at2"/>
<dbReference type="InterPro" id="IPR036779">
    <property type="entry name" value="LysM_dom_sf"/>
</dbReference>
<keyword evidence="2" id="KW-0645">Protease</keyword>
<dbReference type="SMART" id="SM00257">
    <property type="entry name" value="LysM"/>
    <property type="match status" value="2"/>
</dbReference>
<feature type="domain" description="LysM" evidence="7">
    <location>
        <begin position="80"/>
        <end position="123"/>
    </location>
</feature>
<dbReference type="KEGG" id="dpt:Deipr_0723"/>
<keyword evidence="3" id="KW-0732">Signal</keyword>
<name>F0RLP4_DEIPM</name>
<evidence type="ECO:0000259" key="8">
    <source>
        <dbReference type="PROSITE" id="PS51935"/>
    </source>
</evidence>
<dbReference type="PANTHER" id="PTHR47360">
    <property type="entry name" value="MUREIN DD-ENDOPEPTIDASE MEPS/MUREIN LD-CARBOXYPEPTIDASE"/>
    <property type="match status" value="1"/>
</dbReference>
<dbReference type="InterPro" id="IPR018392">
    <property type="entry name" value="LysM"/>
</dbReference>
<dbReference type="eggNOG" id="COG0791">
    <property type="taxonomic scope" value="Bacteria"/>
</dbReference>
<dbReference type="GO" id="GO:0008234">
    <property type="term" value="F:cysteine-type peptidase activity"/>
    <property type="evidence" value="ECO:0007669"/>
    <property type="project" value="UniProtKB-KW"/>
</dbReference>
<dbReference type="CDD" id="cd00118">
    <property type="entry name" value="LysM"/>
    <property type="match status" value="2"/>
</dbReference>
<keyword evidence="6" id="KW-0788">Thiol protease</keyword>
<comment type="similarity">
    <text evidence="1">Belongs to the peptidase C40 family.</text>
</comment>
<proteinExistence type="inferred from homology"/>
<evidence type="ECO:0000256" key="3">
    <source>
        <dbReference type="ARBA" id="ARBA00022729"/>
    </source>
</evidence>
<reference evidence="9 10" key="2">
    <citation type="journal article" date="2012" name="Stand. Genomic Sci.">
        <title>Complete genome sequence of the orange-red pigmented, radioresistant Deinococcus proteolyticus type strain (MRP(T)).</title>
        <authorList>
            <person name="Copeland A."/>
            <person name="Zeytun A."/>
            <person name="Yassawong M."/>
            <person name="Nolan M."/>
            <person name="Lucas S."/>
            <person name="Hammon N."/>
            <person name="Deshpande S."/>
            <person name="Cheng J.F."/>
            <person name="Han C."/>
            <person name="Tapia R."/>
            <person name="Goodwin L.A."/>
            <person name="Pitluck S."/>
            <person name="Mavromatis K."/>
            <person name="Liolios K."/>
            <person name="Pagani I."/>
            <person name="Ivanova N."/>
            <person name="Mikhailova N."/>
            <person name="Pati A."/>
            <person name="Chen A."/>
            <person name="Palaniappan K."/>
            <person name="Land M."/>
            <person name="Hauser L."/>
            <person name="Jeffries C.D."/>
            <person name="Brambilla E.M."/>
            <person name="Rohde M."/>
            <person name="Sikorski J."/>
            <person name="Pukall R."/>
            <person name="Goker M."/>
            <person name="Detter J.C."/>
            <person name="Woyke T."/>
            <person name="Bristow J."/>
            <person name="Eisen J.A."/>
            <person name="Markowitz V."/>
            <person name="Hugenholtz P."/>
            <person name="Kyrpides N.C."/>
            <person name="Klenk H.P."/>
            <person name="Lapidus A."/>
        </authorList>
    </citation>
    <scope>NUCLEOTIDE SEQUENCE [LARGE SCALE GENOMIC DNA]</scope>
    <source>
        <strain evidence="10">ATCC 35074 / DSM 20540 / JCM 6276 / NBRC 101906 / NCIMB 13154 / VKM Ac-1939 / CCM 2703 / MRP</strain>
    </source>
</reference>